<dbReference type="AlphaFoldDB" id="A0A6A6YR64"/>
<name>A0A6A6YR64_9PEZI</name>
<organism evidence="3">
    <name type="scientific">Mytilinidion resinicola</name>
    <dbReference type="NCBI Taxonomy" id="574789"/>
    <lineage>
        <taxon>Eukaryota</taxon>
        <taxon>Fungi</taxon>
        <taxon>Dikarya</taxon>
        <taxon>Ascomycota</taxon>
        <taxon>Pezizomycotina</taxon>
        <taxon>Dothideomycetes</taxon>
        <taxon>Pleosporomycetidae</taxon>
        <taxon>Mytilinidiales</taxon>
        <taxon>Mytilinidiaceae</taxon>
        <taxon>Mytilinidion</taxon>
    </lineage>
</organism>
<feature type="region of interest" description="Disordered" evidence="1">
    <location>
        <begin position="121"/>
        <end position="143"/>
    </location>
</feature>
<evidence type="ECO:0000313" key="3">
    <source>
        <dbReference type="EMBL" id="KAF2811261.1"/>
    </source>
</evidence>
<reference evidence="5" key="3">
    <citation type="submission" date="2025-04" db="UniProtKB">
        <authorList>
            <consortium name="RefSeq"/>
        </authorList>
    </citation>
    <scope>IDENTIFICATION</scope>
    <source>
        <strain evidence="5">CBS 304.34</strain>
    </source>
</reference>
<feature type="compositionally biased region" description="Low complexity" evidence="1">
    <location>
        <begin position="265"/>
        <end position="290"/>
    </location>
</feature>
<gene>
    <name evidence="3 5" type="ORF">BDZ99DRAFT_570493</name>
</gene>
<proteinExistence type="predicted"/>
<reference evidence="5" key="2">
    <citation type="submission" date="2020-04" db="EMBL/GenBank/DDBJ databases">
        <authorList>
            <consortium name="NCBI Genome Project"/>
        </authorList>
    </citation>
    <scope>NUCLEOTIDE SEQUENCE</scope>
    <source>
        <strain evidence="5">CBS 304.34</strain>
    </source>
</reference>
<dbReference type="RefSeq" id="XP_033578225.1">
    <property type="nucleotide sequence ID" value="XM_033728000.1"/>
</dbReference>
<dbReference type="EMBL" id="MU003699">
    <property type="protein sequence ID" value="KAF2811261.1"/>
    <property type="molecule type" value="Genomic_DNA"/>
</dbReference>
<keyword evidence="4" id="KW-1185">Reference proteome</keyword>
<evidence type="ECO:0000313" key="5">
    <source>
        <dbReference type="RefSeq" id="XP_033578225.1"/>
    </source>
</evidence>
<feature type="region of interest" description="Disordered" evidence="1">
    <location>
        <begin position="265"/>
        <end position="305"/>
    </location>
</feature>
<dbReference type="OrthoDB" id="160645at2759"/>
<dbReference type="Proteomes" id="UP000504636">
    <property type="component" value="Unplaced"/>
</dbReference>
<keyword evidence="2" id="KW-0732">Signal</keyword>
<feature type="signal peptide" evidence="2">
    <location>
        <begin position="1"/>
        <end position="22"/>
    </location>
</feature>
<evidence type="ECO:0008006" key="6">
    <source>
        <dbReference type="Google" id="ProtNLM"/>
    </source>
</evidence>
<feature type="chain" id="PRO_5044629274" description="Apple domain-containing protein" evidence="2">
    <location>
        <begin position="23"/>
        <end position="403"/>
    </location>
</feature>
<evidence type="ECO:0000256" key="2">
    <source>
        <dbReference type="SAM" id="SignalP"/>
    </source>
</evidence>
<accession>A0A6A6YR64</accession>
<feature type="compositionally biased region" description="Pro residues" evidence="1">
    <location>
        <begin position="291"/>
        <end position="303"/>
    </location>
</feature>
<sequence>MPKITFAQVIIFLAITSIYASASPTPHEFRDPTISCPASNGQTFTVGSSSFAISCSYDVSGGYMGMSWEANLSKCLSTCDVTQGCIVVSYTGGACYMKNRNNGGRSATGISSAQKVVGTPSSSSNMISTASAPSTSTATATPSPSTISCPASHGLVYISTNSIFKIECYTDHLGGDMGLSWEYSLQSCIETCDAMAECVDVSYRPGSPGPCYMKAAVLNTGTDPGIWGAPRIGTVSKASSMTTSSTYVTSLSSLGWTTISTSIPLSSPTVTSSSFPNSTSIASPNSASIAPSPPPPSPPPPPISCGLIQDADFETPGTTPDWHVLSTSTTNSSTGFYRTQPSTETSHKGPNVFYTLSSSPNDSVTWEPPSCNSLRESSTILPFGCGRIPLGCQWLLWMACKGG</sequence>
<evidence type="ECO:0000313" key="4">
    <source>
        <dbReference type="Proteomes" id="UP000504636"/>
    </source>
</evidence>
<evidence type="ECO:0000256" key="1">
    <source>
        <dbReference type="SAM" id="MobiDB-lite"/>
    </source>
</evidence>
<reference evidence="3 5" key="1">
    <citation type="journal article" date="2020" name="Stud. Mycol.">
        <title>101 Dothideomycetes genomes: a test case for predicting lifestyles and emergence of pathogens.</title>
        <authorList>
            <person name="Haridas S."/>
            <person name="Albert R."/>
            <person name="Binder M."/>
            <person name="Bloem J."/>
            <person name="Labutti K."/>
            <person name="Salamov A."/>
            <person name="Andreopoulos B."/>
            <person name="Baker S."/>
            <person name="Barry K."/>
            <person name="Bills G."/>
            <person name="Bluhm B."/>
            <person name="Cannon C."/>
            <person name="Castanera R."/>
            <person name="Culley D."/>
            <person name="Daum C."/>
            <person name="Ezra D."/>
            <person name="Gonzalez J."/>
            <person name="Henrissat B."/>
            <person name="Kuo A."/>
            <person name="Liang C."/>
            <person name="Lipzen A."/>
            <person name="Lutzoni F."/>
            <person name="Magnuson J."/>
            <person name="Mondo S."/>
            <person name="Nolan M."/>
            <person name="Ohm R."/>
            <person name="Pangilinan J."/>
            <person name="Park H.-J."/>
            <person name="Ramirez L."/>
            <person name="Alfaro M."/>
            <person name="Sun H."/>
            <person name="Tritt A."/>
            <person name="Yoshinaga Y."/>
            <person name="Zwiers L.-H."/>
            <person name="Turgeon B."/>
            <person name="Goodwin S."/>
            <person name="Spatafora J."/>
            <person name="Crous P."/>
            <person name="Grigoriev I."/>
        </authorList>
    </citation>
    <scope>NUCLEOTIDE SEQUENCE</scope>
    <source>
        <strain evidence="3 5">CBS 304.34</strain>
    </source>
</reference>
<dbReference type="GeneID" id="54468893"/>
<protein>
    <recommendedName>
        <fullName evidence="6">Apple domain-containing protein</fullName>
    </recommendedName>
</protein>